<dbReference type="Pfam" id="PF20172">
    <property type="entry name" value="DUF6538"/>
    <property type="match status" value="1"/>
</dbReference>
<dbReference type="InterPro" id="IPR013762">
    <property type="entry name" value="Integrase-like_cat_sf"/>
</dbReference>
<evidence type="ECO:0000256" key="1">
    <source>
        <dbReference type="ARBA" id="ARBA00023125"/>
    </source>
</evidence>
<evidence type="ECO:0000259" key="3">
    <source>
        <dbReference type="Pfam" id="PF20172"/>
    </source>
</evidence>
<dbReference type="RefSeq" id="WP_378074728.1">
    <property type="nucleotide sequence ID" value="NZ_JBHLXD010000035.1"/>
</dbReference>
<protein>
    <submittedName>
        <fullName evidence="4">DUF6538 domain-containing protein</fullName>
    </submittedName>
</protein>
<dbReference type="Gene3D" id="1.10.150.130">
    <property type="match status" value="1"/>
</dbReference>
<dbReference type="CDD" id="cd01184">
    <property type="entry name" value="INT_C_like_1"/>
    <property type="match status" value="1"/>
</dbReference>
<evidence type="ECO:0000256" key="2">
    <source>
        <dbReference type="ARBA" id="ARBA00023172"/>
    </source>
</evidence>
<proteinExistence type="predicted"/>
<accession>A0ABV6DBJ3</accession>
<keyword evidence="5" id="KW-1185">Reference proteome</keyword>
<keyword evidence="2" id="KW-0233">DNA recombination</keyword>
<reference evidence="4 5" key="1">
    <citation type="submission" date="2024-09" db="EMBL/GenBank/DDBJ databases">
        <authorList>
            <person name="Sun Q."/>
            <person name="Mori K."/>
        </authorList>
    </citation>
    <scope>NUCLEOTIDE SEQUENCE [LARGE SCALE GENOMIC DNA]</scope>
    <source>
        <strain evidence="4 5">CCM 8543</strain>
    </source>
</reference>
<dbReference type="InterPro" id="IPR011010">
    <property type="entry name" value="DNA_brk_join_enz"/>
</dbReference>
<feature type="domain" description="DUF6538" evidence="3">
    <location>
        <begin position="9"/>
        <end position="66"/>
    </location>
</feature>
<dbReference type="InterPro" id="IPR010998">
    <property type="entry name" value="Integrase_recombinase_N"/>
</dbReference>
<evidence type="ECO:0000313" key="4">
    <source>
        <dbReference type="EMBL" id="MFC0210011.1"/>
    </source>
</evidence>
<name>A0ABV6DBJ3_9HYPH</name>
<organism evidence="4 5">
    <name type="scientific">Chelativorans intermedius</name>
    <dbReference type="NCBI Taxonomy" id="515947"/>
    <lineage>
        <taxon>Bacteria</taxon>
        <taxon>Pseudomonadati</taxon>
        <taxon>Pseudomonadota</taxon>
        <taxon>Alphaproteobacteria</taxon>
        <taxon>Hyphomicrobiales</taxon>
        <taxon>Phyllobacteriaceae</taxon>
        <taxon>Chelativorans</taxon>
    </lineage>
</organism>
<dbReference type="Proteomes" id="UP001589755">
    <property type="component" value="Unassembled WGS sequence"/>
</dbReference>
<sequence length="580" mass="66263">MERVSDKLHLQKRGNVWHYYRRVPKDLVPVLGKRFIKYSLKVASLSEAKRLRTLADIKTDALFASAEKALSGNGRPADVLAPKDFSVDMLTEYVRETIERLDKRNAEQLSLDPPESRDQREEICMNTEIGLQILSNPSDPRRDEWVDGLSKRILAEAGVEVEVGSADYVRFSEIVRRGLVELNRRKLDRYNDRFDVPFHDSLFDPSRPPAVTFAELAKTYLKEKEEEYELNGVSLKRVDKVRAAIATIREIVGDSLPVHAIDDDIVQKVRSTLARLPANRVKLYPRLSIPVAIERAARQNKPVLAPITQRVYLDVFRDLLKVAVRKKLLPNNPAADVRPLKKDPVPLEEKRLPWTKEQLKGFFEGKFYRSCAPGGKGYSKPDWAWRFWLPLIMLFTGARPNEIAQLEIGDVKQTVAGTWYLDLTNGEDEDGGKRLKTASSRRRIPVHSELIRIGFLQFVVKRKKEGVSQRLFHELTPDKYGNLATYATRRFNERFIGEEIELGPRQSLYSLRHNVRDALRRVHAPEETLLAVTGWSPSGKAVSYQYGDPGNPDHHISWVAKIAYDGLDLSFLHVPKSCSI</sequence>
<gene>
    <name evidence="4" type="ORF">ACFFJ2_16555</name>
</gene>
<dbReference type="Gene3D" id="1.10.443.10">
    <property type="entry name" value="Intergrase catalytic core"/>
    <property type="match status" value="1"/>
</dbReference>
<evidence type="ECO:0000313" key="5">
    <source>
        <dbReference type="Proteomes" id="UP001589755"/>
    </source>
</evidence>
<comment type="caution">
    <text evidence="4">The sequence shown here is derived from an EMBL/GenBank/DDBJ whole genome shotgun (WGS) entry which is preliminary data.</text>
</comment>
<dbReference type="SUPFAM" id="SSF56349">
    <property type="entry name" value="DNA breaking-rejoining enzymes"/>
    <property type="match status" value="1"/>
</dbReference>
<keyword evidence="1" id="KW-0238">DNA-binding</keyword>
<dbReference type="InterPro" id="IPR046668">
    <property type="entry name" value="DUF6538"/>
</dbReference>
<dbReference type="EMBL" id="JBHLXD010000035">
    <property type="protein sequence ID" value="MFC0210011.1"/>
    <property type="molecule type" value="Genomic_DNA"/>
</dbReference>